<evidence type="ECO:0000256" key="2">
    <source>
        <dbReference type="ARBA" id="ARBA00022598"/>
    </source>
</evidence>
<dbReference type="GO" id="GO:0004321">
    <property type="term" value="F:fatty-acyl-CoA synthase activity"/>
    <property type="evidence" value="ECO:0007669"/>
    <property type="project" value="TreeGrafter"/>
</dbReference>
<keyword evidence="4" id="KW-0067">ATP-binding</keyword>
<evidence type="ECO:0000256" key="3">
    <source>
        <dbReference type="ARBA" id="ARBA00022741"/>
    </source>
</evidence>
<evidence type="ECO:0000313" key="7">
    <source>
        <dbReference type="EMBL" id="QES24229.1"/>
    </source>
</evidence>
<dbReference type="PANTHER" id="PTHR43605:SF10">
    <property type="entry name" value="ACYL-COA SYNTHETASE MEDIUM CHAIN FAMILY MEMBER 3"/>
    <property type="match status" value="1"/>
</dbReference>
<dbReference type="InterPro" id="IPR000873">
    <property type="entry name" value="AMP-dep_synth/lig_dom"/>
</dbReference>
<dbReference type="Proteomes" id="UP000324106">
    <property type="component" value="Chromosome"/>
</dbReference>
<dbReference type="GO" id="GO:0016405">
    <property type="term" value="F:CoA-ligase activity"/>
    <property type="evidence" value="ECO:0007669"/>
    <property type="project" value="UniProtKB-ARBA"/>
</dbReference>
<dbReference type="AlphaFoldDB" id="A0A5P2B794"/>
<dbReference type="InterPro" id="IPR042099">
    <property type="entry name" value="ANL_N_sf"/>
</dbReference>
<reference evidence="7 8" key="1">
    <citation type="submission" date="2018-05" db="EMBL/GenBank/DDBJ databases">
        <title>Streptomyces venezuelae.</title>
        <authorList>
            <person name="Kim W."/>
            <person name="Lee N."/>
            <person name="Cho B.-K."/>
        </authorList>
    </citation>
    <scope>NUCLEOTIDE SEQUENCE [LARGE SCALE GENOMIC DNA]</scope>
    <source>
        <strain evidence="7 8">ATCC 15068</strain>
    </source>
</reference>
<keyword evidence="2" id="KW-0436">Ligase</keyword>
<gene>
    <name evidence="7" type="ORF">DEJ46_38315</name>
</gene>
<accession>A0A5P2B794</accession>
<dbReference type="Pfam" id="PF00501">
    <property type="entry name" value="AMP-binding"/>
    <property type="match status" value="1"/>
</dbReference>
<dbReference type="Gene3D" id="3.30.300.30">
    <property type="match status" value="1"/>
</dbReference>
<evidence type="ECO:0000256" key="4">
    <source>
        <dbReference type="ARBA" id="ARBA00022840"/>
    </source>
</evidence>
<dbReference type="GO" id="GO:0005524">
    <property type="term" value="F:ATP binding"/>
    <property type="evidence" value="ECO:0007669"/>
    <property type="project" value="UniProtKB-KW"/>
</dbReference>
<protein>
    <submittedName>
        <fullName evidence="7">AMP-dependent synthetase</fullName>
    </submittedName>
</protein>
<proteinExistence type="inferred from homology"/>
<evidence type="ECO:0000259" key="5">
    <source>
        <dbReference type="Pfam" id="PF00501"/>
    </source>
</evidence>
<dbReference type="OrthoDB" id="9803968at2"/>
<feature type="domain" description="AMP-binding enzyme C-terminal" evidence="6">
    <location>
        <begin position="460"/>
        <end position="538"/>
    </location>
</feature>
<dbReference type="SUPFAM" id="SSF56801">
    <property type="entry name" value="Acetyl-CoA synthetase-like"/>
    <property type="match status" value="1"/>
</dbReference>
<dbReference type="Pfam" id="PF13193">
    <property type="entry name" value="AMP-binding_C"/>
    <property type="match status" value="1"/>
</dbReference>
<dbReference type="InterPro" id="IPR045851">
    <property type="entry name" value="AMP-bd_C_sf"/>
</dbReference>
<dbReference type="GO" id="GO:0015645">
    <property type="term" value="F:fatty acid ligase activity"/>
    <property type="evidence" value="ECO:0007669"/>
    <property type="project" value="TreeGrafter"/>
</dbReference>
<dbReference type="GO" id="GO:0006637">
    <property type="term" value="P:acyl-CoA metabolic process"/>
    <property type="evidence" value="ECO:0007669"/>
    <property type="project" value="TreeGrafter"/>
</dbReference>
<sequence length="559" mass="61365">MRSPCATRTFRAVRDVLLEHRDDLDAARQKFTWPQIPRFNWALDWFDVIARDNDQTALHLIGTVTDDAASYRRLAQRSDQVANWLTEHGVARGDRVLIALHNLLPLWEVMIAAIKVSAIIVPTYPTASPTELKDRIERAGVSHVVTSAELAPKFAGISGHLTGICTDGPVPEGWLDYCTSYEASNEPYEPVHHTGADDPLFCYFTSGTTSRPKMVIHTHTSYPVGHLSGMYWNGVQPGDRHLNIAAPGWAKHAWSSFFVPFNAEATAVAFSQPNPEPHRILRALHQHDITSFCAPPTVWRAMFAHGLGNPPGRLTSATSAGEPLDTYLVDAVRDSWGITLRNGYGQTETTCQIGIPPGREGKPGSMGWPMPGYRPAVLNTATGNPVREDEPGELCLDLSEMSAGVMAGYHDDGKRTARAFAGGIYHTGDIVTQDEDGALYYSGRDDDMFKSFDHRISPLELETAALTHPAVAAAAVIPVPDPIGMFIPKAHIVLAPGWTATEVTARQILAHVSEKLPDEKMIKAVEFTEELPLTASGKIQRSVLRNGHHESTRETWTVE</sequence>
<dbReference type="RefSeq" id="WP_150273772.1">
    <property type="nucleotide sequence ID" value="NZ_CP029194.1"/>
</dbReference>
<organism evidence="7 8">
    <name type="scientific">Streptomyces venezuelae</name>
    <dbReference type="NCBI Taxonomy" id="54571"/>
    <lineage>
        <taxon>Bacteria</taxon>
        <taxon>Bacillati</taxon>
        <taxon>Actinomycetota</taxon>
        <taxon>Actinomycetes</taxon>
        <taxon>Kitasatosporales</taxon>
        <taxon>Streptomycetaceae</taxon>
        <taxon>Streptomyces</taxon>
    </lineage>
</organism>
<comment type="similarity">
    <text evidence="1">Belongs to the ATP-dependent AMP-binding enzyme family.</text>
</comment>
<evidence type="ECO:0000313" key="8">
    <source>
        <dbReference type="Proteomes" id="UP000324106"/>
    </source>
</evidence>
<evidence type="ECO:0000259" key="6">
    <source>
        <dbReference type="Pfam" id="PF13193"/>
    </source>
</evidence>
<dbReference type="GO" id="GO:0006633">
    <property type="term" value="P:fatty acid biosynthetic process"/>
    <property type="evidence" value="ECO:0007669"/>
    <property type="project" value="TreeGrafter"/>
</dbReference>
<name>A0A5P2B794_STRVZ</name>
<dbReference type="InterPro" id="IPR051087">
    <property type="entry name" value="Mitochondrial_ACSM"/>
</dbReference>
<dbReference type="PANTHER" id="PTHR43605">
    <property type="entry name" value="ACYL-COENZYME A SYNTHETASE"/>
    <property type="match status" value="1"/>
</dbReference>
<keyword evidence="3" id="KW-0547">Nucleotide-binding</keyword>
<feature type="domain" description="AMP-dependent synthetase/ligase" evidence="5">
    <location>
        <begin position="50"/>
        <end position="409"/>
    </location>
</feature>
<dbReference type="Gene3D" id="3.40.50.12780">
    <property type="entry name" value="N-terminal domain of ligase-like"/>
    <property type="match status" value="1"/>
</dbReference>
<dbReference type="InterPro" id="IPR025110">
    <property type="entry name" value="AMP-bd_C"/>
</dbReference>
<evidence type="ECO:0000256" key="1">
    <source>
        <dbReference type="ARBA" id="ARBA00006432"/>
    </source>
</evidence>
<dbReference type="EMBL" id="CP029194">
    <property type="protein sequence ID" value="QES24229.1"/>
    <property type="molecule type" value="Genomic_DNA"/>
</dbReference>